<evidence type="ECO:0000256" key="2">
    <source>
        <dbReference type="ARBA" id="ARBA00022679"/>
    </source>
</evidence>
<comment type="cofactor">
    <cofactor evidence="8">
        <name>Mg(2+)</name>
        <dbReference type="ChEBI" id="CHEBI:18420"/>
    </cofactor>
</comment>
<dbReference type="Proteomes" id="UP000031623">
    <property type="component" value="Chromosome"/>
</dbReference>
<dbReference type="EC" id="2.7.8.7" evidence="8"/>
<keyword evidence="1 8" id="KW-0444">Lipid biosynthesis</keyword>
<dbReference type="InterPro" id="IPR002582">
    <property type="entry name" value="ACPS"/>
</dbReference>
<dbReference type="Pfam" id="PF01648">
    <property type="entry name" value="ACPS"/>
    <property type="match status" value="1"/>
</dbReference>
<evidence type="ECO:0000256" key="5">
    <source>
        <dbReference type="ARBA" id="ARBA00022842"/>
    </source>
</evidence>
<comment type="subcellular location">
    <subcellularLocation>
        <location evidence="8">Cytoplasm</location>
    </subcellularLocation>
</comment>
<dbReference type="SUPFAM" id="SSF56214">
    <property type="entry name" value="4'-phosphopantetheinyl transferase"/>
    <property type="match status" value="1"/>
</dbReference>
<keyword evidence="7 8" id="KW-0275">Fatty acid biosynthesis</keyword>
<keyword evidence="8" id="KW-0963">Cytoplasm</keyword>
<comment type="similarity">
    <text evidence="8">Belongs to the P-Pant transferase superfamily. AcpS family.</text>
</comment>
<keyword evidence="3 8" id="KW-0479">Metal-binding</keyword>
<dbReference type="GO" id="GO:0000287">
    <property type="term" value="F:magnesium ion binding"/>
    <property type="evidence" value="ECO:0007669"/>
    <property type="project" value="UniProtKB-UniRule"/>
</dbReference>
<dbReference type="NCBIfam" id="TIGR00516">
    <property type="entry name" value="acpS"/>
    <property type="match status" value="1"/>
</dbReference>
<sequence>MIIGLGIDIIEPARIHNGIDKYGEKFLQRLFTEQEIALCQRYHYPVEHYAGKFAVKEAFMKAIGTGLTQNVTFKEIEVLNRDSGAPYIVTQGTAAKVAAQLEVTHIHVSLSHVKTVAAAVVVLEKLT</sequence>
<feature type="binding site" evidence="8">
    <location>
        <position position="8"/>
    </location>
    <ligand>
        <name>Mg(2+)</name>
        <dbReference type="ChEBI" id="CHEBI:18420"/>
    </ligand>
</feature>
<gene>
    <name evidence="8" type="primary">acpS</name>
    <name evidence="10" type="ORF">THII_2170</name>
</gene>
<evidence type="ECO:0000256" key="8">
    <source>
        <dbReference type="HAMAP-Rule" id="MF_00101"/>
    </source>
</evidence>
<dbReference type="STRING" id="40754.THII_2170"/>
<dbReference type="HAMAP" id="MF_00101">
    <property type="entry name" value="AcpS"/>
    <property type="match status" value="1"/>
</dbReference>
<evidence type="ECO:0000256" key="3">
    <source>
        <dbReference type="ARBA" id="ARBA00022723"/>
    </source>
</evidence>
<dbReference type="AlphaFoldDB" id="A0A090AL38"/>
<evidence type="ECO:0000259" key="9">
    <source>
        <dbReference type="Pfam" id="PF01648"/>
    </source>
</evidence>
<comment type="function">
    <text evidence="8">Transfers the 4'-phosphopantetheine moiety from coenzyme A to a Ser of acyl-carrier-protein.</text>
</comment>
<keyword evidence="4 8" id="KW-0276">Fatty acid metabolism</keyword>
<dbReference type="Gene3D" id="3.90.470.20">
    <property type="entry name" value="4'-phosphopantetheinyl transferase domain"/>
    <property type="match status" value="1"/>
</dbReference>
<dbReference type="KEGG" id="tig:THII_2170"/>
<organism evidence="10 11">
    <name type="scientific">Thioploca ingrica</name>
    <dbReference type="NCBI Taxonomy" id="40754"/>
    <lineage>
        <taxon>Bacteria</taxon>
        <taxon>Pseudomonadati</taxon>
        <taxon>Pseudomonadota</taxon>
        <taxon>Gammaproteobacteria</taxon>
        <taxon>Thiotrichales</taxon>
        <taxon>Thiotrichaceae</taxon>
        <taxon>Thioploca</taxon>
    </lineage>
</organism>
<dbReference type="NCBIfam" id="TIGR00556">
    <property type="entry name" value="pantethn_trn"/>
    <property type="match status" value="1"/>
</dbReference>
<proteinExistence type="inferred from homology"/>
<protein>
    <recommendedName>
        <fullName evidence="8">Holo-[acyl-carrier-protein] synthase</fullName>
        <shortName evidence="8">Holo-ACP synthase</shortName>
        <ecNumber evidence="8">2.7.8.7</ecNumber>
    </recommendedName>
    <alternativeName>
        <fullName evidence="8">4'-phosphopantetheinyl transferase AcpS</fullName>
    </alternativeName>
</protein>
<keyword evidence="5 8" id="KW-0460">Magnesium</keyword>
<keyword evidence="2 8" id="KW-0808">Transferase</keyword>
<evidence type="ECO:0000256" key="6">
    <source>
        <dbReference type="ARBA" id="ARBA00023098"/>
    </source>
</evidence>
<feature type="binding site" evidence="8">
    <location>
        <position position="57"/>
    </location>
    <ligand>
        <name>Mg(2+)</name>
        <dbReference type="ChEBI" id="CHEBI:18420"/>
    </ligand>
</feature>
<dbReference type="InterPro" id="IPR037143">
    <property type="entry name" value="4-PPantetheinyl_Trfase_dom_sf"/>
</dbReference>
<accession>A0A090AL38</accession>
<dbReference type="GO" id="GO:0008897">
    <property type="term" value="F:holo-[acyl-carrier-protein] synthase activity"/>
    <property type="evidence" value="ECO:0007669"/>
    <property type="project" value="UniProtKB-UniRule"/>
</dbReference>
<dbReference type="OrthoDB" id="517356at2"/>
<evidence type="ECO:0000313" key="10">
    <source>
        <dbReference type="EMBL" id="BAP56467.1"/>
    </source>
</evidence>
<dbReference type="GO" id="GO:0005737">
    <property type="term" value="C:cytoplasm"/>
    <property type="evidence" value="ECO:0007669"/>
    <property type="project" value="UniProtKB-SubCell"/>
</dbReference>
<dbReference type="InterPro" id="IPR004568">
    <property type="entry name" value="Ppantetheine-prot_Trfase_dom"/>
</dbReference>
<reference evidence="10 11" key="1">
    <citation type="journal article" date="2014" name="ISME J.">
        <title>Ecophysiology of Thioploca ingrica as revealed by the complete genome sequence supplemented with proteomic evidence.</title>
        <authorList>
            <person name="Kojima H."/>
            <person name="Ogura Y."/>
            <person name="Yamamoto N."/>
            <person name="Togashi T."/>
            <person name="Mori H."/>
            <person name="Watanabe T."/>
            <person name="Nemoto F."/>
            <person name="Kurokawa K."/>
            <person name="Hayashi T."/>
            <person name="Fukui M."/>
        </authorList>
    </citation>
    <scope>NUCLEOTIDE SEQUENCE [LARGE SCALE GENOMIC DNA]</scope>
</reference>
<keyword evidence="11" id="KW-1185">Reference proteome</keyword>
<evidence type="ECO:0000256" key="4">
    <source>
        <dbReference type="ARBA" id="ARBA00022832"/>
    </source>
</evidence>
<keyword evidence="6 8" id="KW-0443">Lipid metabolism</keyword>
<evidence type="ECO:0000256" key="7">
    <source>
        <dbReference type="ARBA" id="ARBA00023160"/>
    </source>
</evidence>
<evidence type="ECO:0000313" key="11">
    <source>
        <dbReference type="Proteomes" id="UP000031623"/>
    </source>
</evidence>
<dbReference type="EMBL" id="AP014633">
    <property type="protein sequence ID" value="BAP56467.1"/>
    <property type="molecule type" value="Genomic_DNA"/>
</dbReference>
<name>A0A090AL38_9GAMM</name>
<feature type="domain" description="4'-phosphopantetheinyl transferase" evidence="9">
    <location>
        <begin position="4"/>
        <end position="115"/>
    </location>
</feature>
<dbReference type="GO" id="GO:0006633">
    <property type="term" value="P:fatty acid biosynthetic process"/>
    <property type="evidence" value="ECO:0007669"/>
    <property type="project" value="UniProtKB-UniRule"/>
</dbReference>
<dbReference type="HOGENOM" id="CLU_089696_0_2_6"/>
<evidence type="ECO:0000256" key="1">
    <source>
        <dbReference type="ARBA" id="ARBA00022516"/>
    </source>
</evidence>
<comment type="catalytic activity">
    <reaction evidence="8">
        <text>apo-[ACP] + CoA = holo-[ACP] + adenosine 3',5'-bisphosphate + H(+)</text>
        <dbReference type="Rhea" id="RHEA:12068"/>
        <dbReference type="Rhea" id="RHEA-COMP:9685"/>
        <dbReference type="Rhea" id="RHEA-COMP:9690"/>
        <dbReference type="ChEBI" id="CHEBI:15378"/>
        <dbReference type="ChEBI" id="CHEBI:29999"/>
        <dbReference type="ChEBI" id="CHEBI:57287"/>
        <dbReference type="ChEBI" id="CHEBI:58343"/>
        <dbReference type="ChEBI" id="CHEBI:64479"/>
        <dbReference type="EC" id="2.7.8.7"/>
    </reaction>
</comment>
<dbReference type="InterPro" id="IPR008278">
    <property type="entry name" value="4-PPantetheinyl_Trfase_dom"/>
</dbReference>